<feature type="domain" description="HTH CENPB-type" evidence="3">
    <location>
        <begin position="77"/>
        <end position="120"/>
    </location>
</feature>
<comment type="caution">
    <text evidence="4">The sequence shown here is derived from an EMBL/GenBank/DDBJ whole genome shotgun (WGS) entry which is preliminary data.</text>
</comment>
<evidence type="ECO:0000259" key="3">
    <source>
        <dbReference type="Pfam" id="PF03221"/>
    </source>
</evidence>
<accession>A0ABQ9IC54</accession>
<evidence type="ECO:0000256" key="2">
    <source>
        <dbReference type="ARBA" id="ARBA00023125"/>
    </source>
</evidence>
<dbReference type="InterPro" id="IPR006600">
    <property type="entry name" value="HTH_CenpB_DNA-bd_dom"/>
</dbReference>
<gene>
    <name evidence="4" type="ORF">PR048_006871</name>
</gene>
<dbReference type="Proteomes" id="UP001159363">
    <property type="component" value="Chromosome 2"/>
</dbReference>
<dbReference type="Gene3D" id="1.10.10.60">
    <property type="entry name" value="Homeodomain-like"/>
    <property type="match status" value="1"/>
</dbReference>
<proteinExistence type="predicted"/>
<evidence type="ECO:0000256" key="1">
    <source>
        <dbReference type="ARBA" id="ARBA00004123"/>
    </source>
</evidence>
<comment type="subcellular location">
    <subcellularLocation>
        <location evidence="1">Nucleus</location>
    </subcellularLocation>
</comment>
<sequence length="239" mass="27048">MEGKHTTEEHRLSEYQATETLVNPHRWYPVWTAPTMARNCMYSRSSANACCHASTTSGLPSLQTGLHDQHRIVSGTQGQQISSPLICEKALEMNKKLGGISDFKVTTGWLMHFKSIHGIRELDIQGEELLADTEAAEHFKESFRNMIDKEDYTKTNVKNSDETDVAGLIKESSGFEERDQENIQDWLECDIDDSGYQVLMDDEIIASVIMDQDPCDDEKESSSDCIKKDHPVRKLFTAL</sequence>
<dbReference type="SUPFAM" id="SSF46689">
    <property type="entry name" value="Homeodomain-like"/>
    <property type="match status" value="1"/>
</dbReference>
<protein>
    <recommendedName>
        <fullName evidence="3">HTH CENPB-type domain-containing protein</fullName>
    </recommendedName>
</protein>
<dbReference type="EMBL" id="JARBHB010000002">
    <property type="protein sequence ID" value="KAJ8894259.1"/>
    <property type="molecule type" value="Genomic_DNA"/>
</dbReference>
<dbReference type="InterPro" id="IPR009057">
    <property type="entry name" value="Homeodomain-like_sf"/>
</dbReference>
<reference evidence="4 5" key="1">
    <citation type="submission" date="2023-02" db="EMBL/GenBank/DDBJ databases">
        <title>LHISI_Scaffold_Assembly.</title>
        <authorList>
            <person name="Stuart O.P."/>
            <person name="Cleave R."/>
            <person name="Magrath M.J.L."/>
            <person name="Mikheyev A.S."/>
        </authorList>
    </citation>
    <scope>NUCLEOTIDE SEQUENCE [LARGE SCALE GENOMIC DNA]</scope>
    <source>
        <strain evidence="4">Daus_M_001</strain>
        <tissue evidence="4">Leg muscle</tissue>
    </source>
</reference>
<name>A0ABQ9IC54_9NEOP</name>
<keyword evidence="2" id="KW-0238">DNA-binding</keyword>
<organism evidence="4 5">
    <name type="scientific">Dryococelus australis</name>
    <dbReference type="NCBI Taxonomy" id="614101"/>
    <lineage>
        <taxon>Eukaryota</taxon>
        <taxon>Metazoa</taxon>
        <taxon>Ecdysozoa</taxon>
        <taxon>Arthropoda</taxon>
        <taxon>Hexapoda</taxon>
        <taxon>Insecta</taxon>
        <taxon>Pterygota</taxon>
        <taxon>Neoptera</taxon>
        <taxon>Polyneoptera</taxon>
        <taxon>Phasmatodea</taxon>
        <taxon>Verophasmatodea</taxon>
        <taxon>Anareolatae</taxon>
        <taxon>Phasmatidae</taxon>
        <taxon>Eurycanthinae</taxon>
        <taxon>Dryococelus</taxon>
    </lineage>
</organism>
<keyword evidence="5" id="KW-1185">Reference proteome</keyword>
<dbReference type="Pfam" id="PF03221">
    <property type="entry name" value="HTH_Tnp_Tc5"/>
    <property type="match status" value="1"/>
</dbReference>
<evidence type="ECO:0000313" key="4">
    <source>
        <dbReference type="EMBL" id="KAJ8894259.1"/>
    </source>
</evidence>
<evidence type="ECO:0000313" key="5">
    <source>
        <dbReference type="Proteomes" id="UP001159363"/>
    </source>
</evidence>